<dbReference type="CDD" id="cd01991">
    <property type="entry name" value="Asn_synthase_B_C"/>
    <property type="match status" value="1"/>
</dbReference>
<evidence type="ECO:0000313" key="10">
    <source>
        <dbReference type="Proteomes" id="UP001204376"/>
    </source>
</evidence>
<comment type="similarity">
    <text evidence="2">Belongs to the asparagine synthetase family.</text>
</comment>
<accession>A0ABT1SW19</accession>
<dbReference type="InterPro" id="IPR001962">
    <property type="entry name" value="Asn_synthase"/>
</dbReference>
<dbReference type="CDD" id="cd00712">
    <property type="entry name" value="AsnB"/>
    <property type="match status" value="1"/>
</dbReference>
<keyword evidence="5" id="KW-0067">ATP-binding</keyword>
<gene>
    <name evidence="9" type="primary">asnB</name>
    <name evidence="9" type="ORF">NPE20_01205</name>
</gene>
<evidence type="ECO:0000256" key="1">
    <source>
        <dbReference type="ARBA" id="ARBA00005187"/>
    </source>
</evidence>
<dbReference type="Pfam" id="PF00733">
    <property type="entry name" value="Asn_synthase"/>
    <property type="match status" value="1"/>
</dbReference>
<dbReference type="GO" id="GO:0004066">
    <property type="term" value="F:asparagine synthase (glutamine-hydrolyzing) activity"/>
    <property type="evidence" value="ECO:0007669"/>
    <property type="project" value="UniProtKB-EC"/>
</dbReference>
<dbReference type="InterPro" id="IPR006426">
    <property type="entry name" value="Asn_synth_AEB"/>
</dbReference>
<evidence type="ECO:0000313" key="9">
    <source>
        <dbReference type="EMBL" id="MCQ6956549.1"/>
    </source>
</evidence>
<reference evidence="9 10" key="1">
    <citation type="submission" date="2022-07" db="EMBL/GenBank/DDBJ databases">
        <title>Mucilaginibacter sp. JC4.</title>
        <authorList>
            <person name="Le V."/>
            <person name="Ko S.-R."/>
            <person name="Ahn C.-Y."/>
            <person name="Oh H.-M."/>
        </authorList>
    </citation>
    <scope>NUCLEOTIDE SEQUENCE [LARGE SCALE GENOMIC DNA]</scope>
    <source>
        <strain evidence="9 10">JC4</strain>
    </source>
</reference>
<dbReference type="InterPro" id="IPR051786">
    <property type="entry name" value="ASN_synthetase/amidase"/>
</dbReference>
<dbReference type="RefSeq" id="WP_256536765.1">
    <property type="nucleotide sequence ID" value="NZ_JANHOH010000001.1"/>
</dbReference>
<dbReference type="SUPFAM" id="SSF52402">
    <property type="entry name" value="Adenine nucleotide alpha hydrolases-like"/>
    <property type="match status" value="1"/>
</dbReference>
<protein>
    <recommendedName>
        <fullName evidence="3">asparagine synthase (glutamine-hydrolyzing)</fullName>
        <ecNumber evidence="3">6.3.5.4</ecNumber>
    </recommendedName>
</protein>
<evidence type="ECO:0000256" key="2">
    <source>
        <dbReference type="ARBA" id="ARBA00005752"/>
    </source>
</evidence>
<evidence type="ECO:0000256" key="5">
    <source>
        <dbReference type="ARBA" id="ARBA00022840"/>
    </source>
</evidence>
<comment type="catalytic activity">
    <reaction evidence="7">
        <text>L-aspartate + L-glutamine + ATP + H2O = L-asparagine + L-glutamate + AMP + diphosphate + H(+)</text>
        <dbReference type="Rhea" id="RHEA:12228"/>
        <dbReference type="ChEBI" id="CHEBI:15377"/>
        <dbReference type="ChEBI" id="CHEBI:15378"/>
        <dbReference type="ChEBI" id="CHEBI:29985"/>
        <dbReference type="ChEBI" id="CHEBI:29991"/>
        <dbReference type="ChEBI" id="CHEBI:30616"/>
        <dbReference type="ChEBI" id="CHEBI:33019"/>
        <dbReference type="ChEBI" id="CHEBI:58048"/>
        <dbReference type="ChEBI" id="CHEBI:58359"/>
        <dbReference type="ChEBI" id="CHEBI:456215"/>
        <dbReference type="EC" id="6.3.5.4"/>
    </reaction>
</comment>
<comment type="caution">
    <text evidence="9">The sequence shown here is derived from an EMBL/GenBank/DDBJ whole genome shotgun (WGS) entry which is preliminary data.</text>
</comment>
<evidence type="ECO:0000256" key="3">
    <source>
        <dbReference type="ARBA" id="ARBA00012737"/>
    </source>
</evidence>
<dbReference type="PANTHER" id="PTHR43284:SF1">
    <property type="entry name" value="ASPARAGINE SYNTHETASE"/>
    <property type="match status" value="1"/>
</dbReference>
<dbReference type="InterPro" id="IPR033738">
    <property type="entry name" value="AsnB_N"/>
</dbReference>
<dbReference type="Proteomes" id="UP001204376">
    <property type="component" value="Unassembled WGS sequence"/>
</dbReference>
<evidence type="ECO:0000256" key="7">
    <source>
        <dbReference type="ARBA" id="ARBA00048741"/>
    </source>
</evidence>
<comment type="pathway">
    <text evidence="1">Amino-acid biosynthesis; L-asparagine biosynthesis; L-asparagine from L-aspartate (L-Gln route): step 1/1.</text>
</comment>
<dbReference type="Gene3D" id="3.40.50.620">
    <property type="entry name" value="HUPs"/>
    <property type="match status" value="1"/>
</dbReference>
<dbReference type="InterPro" id="IPR029055">
    <property type="entry name" value="Ntn_hydrolases_N"/>
</dbReference>
<evidence type="ECO:0000256" key="6">
    <source>
        <dbReference type="ARBA" id="ARBA00022962"/>
    </source>
</evidence>
<evidence type="ECO:0000256" key="4">
    <source>
        <dbReference type="ARBA" id="ARBA00022741"/>
    </source>
</evidence>
<keyword evidence="10" id="KW-1185">Reference proteome</keyword>
<dbReference type="EMBL" id="JANHOH010000001">
    <property type="protein sequence ID" value="MCQ6956549.1"/>
    <property type="molecule type" value="Genomic_DNA"/>
</dbReference>
<keyword evidence="6" id="KW-0315">Glutamine amidotransferase</keyword>
<dbReference type="PANTHER" id="PTHR43284">
    <property type="entry name" value="ASPARAGINE SYNTHETASE (GLUTAMINE-HYDROLYZING)"/>
    <property type="match status" value="1"/>
</dbReference>
<dbReference type="PROSITE" id="PS51278">
    <property type="entry name" value="GATASE_TYPE_2"/>
    <property type="match status" value="1"/>
</dbReference>
<dbReference type="Pfam" id="PF13522">
    <property type="entry name" value="GATase_6"/>
    <property type="match status" value="1"/>
</dbReference>
<dbReference type="InterPro" id="IPR017932">
    <property type="entry name" value="GATase_2_dom"/>
</dbReference>
<keyword evidence="9" id="KW-0436">Ligase</keyword>
<evidence type="ECO:0000259" key="8">
    <source>
        <dbReference type="PROSITE" id="PS51278"/>
    </source>
</evidence>
<keyword evidence="4" id="KW-0547">Nucleotide-binding</keyword>
<dbReference type="EC" id="6.3.5.4" evidence="3"/>
<organism evidence="9 10">
    <name type="scientific">Mucilaginibacter aquariorum</name>
    <dbReference type="NCBI Taxonomy" id="2967225"/>
    <lineage>
        <taxon>Bacteria</taxon>
        <taxon>Pseudomonadati</taxon>
        <taxon>Bacteroidota</taxon>
        <taxon>Sphingobacteriia</taxon>
        <taxon>Sphingobacteriales</taxon>
        <taxon>Sphingobacteriaceae</taxon>
        <taxon>Mucilaginibacter</taxon>
    </lineage>
</organism>
<dbReference type="PIRSF" id="PIRSF001589">
    <property type="entry name" value="Asn_synthetase_glu-h"/>
    <property type="match status" value="1"/>
</dbReference>
<dbReference type="SUPFAM" id="SSF56235">
    <property type="entry name" value="N-terminal nucleophile aminohydrolases (Ntn hydrolases)"/>
    <property type="match status" value="1"/>
</dbReference>
<dbReference type="NCBIfam" id="TIGR01536">
    <property type="entry name" value="asn_synth_AEB"/>
    <property type="match status" value="1"/>
</dbReference>
<proteinExistence type="inferred from homology"/>
<dbReference type="InterPro" id="IPR014729">
    <property type="entry name" value="Rossmann-like_a/b/a_fold"/>
</dbReference>
<dbReference type="Gene3D" id="3.60.20.10">
    <property type="entry name" value="Glutamine Phosphoribosylpyrophosphate, subunit 1, domain 1"/>
    <property type="match status" value="1"/>
</dbReference>
<sequence length="614" mass="70530">MCGIFGSTFEYNDTLIRAKLERIKFRGPDNVAFQKQDGITLGHTRLSIIDLDYRSNQPFNYAHLRIVFNGEIYNYQYLKNKLIKEGYNFTTLSDTEVICAAYLAYGTNCVTHFNGMFAFVIYDVINNTFFGARDRLGKKPFYYYDDHSGFEFASQPSVIAEGKKLSIDPEAINAFHFWSCIPNSTCIYKGVKKLPAGCYFTYKIENQDLKITRYWNIDYKWSEKFTGTYNDAVDQLQDILEDAVKIRMNADVPLGVFLSSGIDSSLIAAIAASHHKSVKTFNVRFDEKGFDESAASQKIAAHIGTNHHTIDCTYQEGIQMIEGFSKYYDEPFADSSALPGMLLASHTKPYVTVALTGDGGDESFLGYSRYNWMRKIQPFYNCPLILRKAMGWFLSLSPNYRHKLLAMGLMQKDLAQLYIKICSGMDHSYMLDPEPAFAQIDRFWLYNRRKPLLERISDYDLKTYLNNDINTKVDRGSMAYAIETRSPLMDHRVVEFAQSLPTSFKMNKLVQKRILKDILFKKVPAEYYTRPKSGFSVPLEKWFRNELKEYVLDTLTPQKLTNIPGINVSATMQMIGEHMDGKWNRAPRIWSLLVLSQWLESQVQVSTPSNALVL</sequence>
<feature type="domain" description="Glutamine amidotransferase type-2" evidence="8">
    <location>
        <begin position="2"/>
        <end position="205"/>
    </location>
</feature>
<name>A0ABT1SW19_9SPHI</name>